<organism evidence="3 4">
    <name type="scientific">Conoideocrella luteorostrata</name>
    <dbReference type="NCBI Taxonomy" id="1105319"/>
    <lineage>
        <taxon>Eukaryota</taxon>
        <taxon>Fungi</taxon>
        <taxon>Dikarya</taxon>
        <taxon>Ascomycota</taxon>
        <taxon>Pezizomycotina</taxon>
        <taxon>Sordariomycetes</taxon>
        <taxon>Hypocreomycetidae</taxon>
        <taxon>Hypocreales</taxon>
        <taxon>Clavicipitaceae</taxon>
        <taxon>Conoideocrella</taxon>
    </lineage>
</organism>
<evidence type="ECO:0000313" key="4">
    <source>
        <dbReference type="Proteomes" id="UP001251528"/>
    </source>
</evidence>
<proteinExistence type="predicted"/>
<gene>
    <name evidence="3" type="ORF">QQS21_012197</name>
</gene>
<name>A0AAJ0FSN5_9HYPO</name>
<accession>A0AAJ0FSN5</accession>
<feature type="compositionally biased region" description="Basic and acidic residues" evidence="1">
    <location>
        <begin position="11"/>
        <end position="22"/>
    </location>
</feature>
<feature type="region of interest" description="Disordered" evidence="1">
    <location>
        <begin position="448"/>
        <end position="477"/>
    </location>
</feature>
<keyword evidence="4" id="KW-1185">Reference proteome</keyword>
<feature type="transmembrane region" description="Helical" evidence="2">
    <location>
        <begin position="759"/>
        <end position="779"/>
    </location>
</feature>
<protein>
    <submittedName>
        <fullName evidence="3">Uncharacterized protein</fullName>
    </submittedName>
</protein>
<comment type="caution">
    <text evidence="3">The sequence shown here is derived from an EMBL/GenBank/DDBJ whole genome shotgun (WGS) entry which is preliminary data.</text>
</comment>
<feature type="compositionally biased region" description="Low complexity" evidence="1">
    <location>
        <begin position="603"/>
        <end position="614"/>
    </location>
</feature>
<evidence type="ECO:0000256" key="2">
    <source>
        <dbReference type="SAM" id="Phobius"/>
    </source>
</evidence>
<dbReference type="AlphaFoldDB" id="A0AAJ0FSN5"/>
<feature type="region of interest" description="Disordered" evidence="1">
    <location>
        <begin position="1"/>
        <end position="35"/>
    </location>
</feature>
<evidence type="ECO:0000256" key="1">
    <source>
        <dbReference type="SAM" id="MobiDB-lite"/>
    </source>
</evidence>
<feature type="transmembrane region" description="Helical" evidence="2">
    <location>
        <begin position="708"/>
        <end position="729"/>
    </location>
</feature>
<dbReference type="Proteomes" id="UP001251528">
    <property type="component" value="Unassembled WGS sequence"/>
</dbReference>
<reference evidence="3" key="1">
    <citation type="submission" date="2023-06" db="EMBL/GenBank/DDBJ databases">
        <title>Conoideocrella luteorostrata (Hypocreales: Clavicipitaceae), a potential biocontrol fungus for elongate hemlock scale in United States Christmas tree production areas.</title>
        <authorList>
            <person name="Barrett H."/>
            <person name="Lovett B."/>
            <person name="Macias A.M."/>
            <person name="Stajich J.E."/>
            <person name="Kasson M.T."/>
        </authorList>
    </citation>
    <scope>NUCLEOTIDE SEQUENCE</scope>
    <source>
        <strain evidence="3">ARSEF 14590</strain>
    </source>
</reference>
<keyword evidence="2" id="KW-1133">Transmembrane helix</keyword>
<feature type="region of interest" description="Disordered" evidence="1">
    <location>
        <begin position="591"/>
        <end position="614"/>
    </location>
</feature>
<keyword evidence="2" id="KW-0812">Transmembrane</keyword>
<keyword evidence="2" id="KW-0472">Membrane</keyword>
<evidence type="ECO:0000313" key="3">
    <source>
        <dbReference type="EMBL" id="KAK2590129.1"/>
    </source>
</evidence>
<sequence>MHSAQWSDLTDIIRKPAPEHATRRNKLQGNPFSDPVHENEEVIQLQDFGCWGSSLSPPTEGFVSEHPSWEPCHKKRNLVSRYLKPSVHDEDEDDATRSNGEVVDTDRDMLSTPKARGQRFNEISQTATQKHDTLYSQRRITDVPWPSYALPTPQSATTGALRVGDSSCPRASSVYEDEFDDHDSCQHANTQDVRRNASKRRPATLGFDRNARGHLVTSYSKSSSHASADLFRFDGDGYSPFLKPTAEREVSKALYCHDSTVGASPSAKAFEVKASAHTPLTKATARFQTGSPTTEQHPLSELDTLVKRSSAKQDNDGDWQTVTTEQAAPRALELTLRLERDVGSSLADVSDVTEYESFDQFVGANTELGQRGNLRHFTHHGSNARYSTKSSAPWSMSPGSIRQSFQKHHRRQARAAAAIRRLSSHLSPDAKPKLSNLTEVRRPILSYSSLDSDPDRDGFGTAAPSPTCTPFSVEPRPNRADHWPVSTHRLDSQEILGHGSLRDENRCKSRDFAAHQSTLTETSLPRFPFPLISLPEAAALQCRRRERGEEDHTDPGPMFAAKARSCTISTISTNGPKTPGTPLADLSDMLAKPKQVHHRREPTQTLPLEPTPGQLRSSGILYHDDRNSSFFHSSIPNSASLISARFFRLSGFSARTRERRANRAASAQQRCNDLGLFTPSQTDLIRSAREDILFRRRHNLDEDKPQRLIFLTIMVLTIFFPLIGVLALYGKFDGTISWYARGEKACLTTEQRGKLKQQIIAETIVYPALIISLSVYYSIHK</sequence>
<dbReference type="EMBL" id="JASWJB010000482">
    <property type="protein sequence ID" value="KAK2590129.1"/>
    <property type="molecule type" value="Genomic_DNA"/>
</dbReference>
<feature type="region of interest" description="Disordered" evidence="1">
    <location>
        <begin position="381"/>
        <end position="400"/>
    </location>
</feature>